<gene>
    <name evidence="3" type="ORF">GCM10009755_14570</name>
</gene>
<protein>
    <recommendedName>
        <fullName evidence="5">Cell division protein FtsQ</fullName>
    </recommendedName>
</protein>
<proteinExistence type="predicted"/>
<evidence type="ECO:0008006" key="5">
    <source>
        <dbReference type="Google" id="ProtNLM"/>
    </source>
</evidence>
<reference evidence="4" key="1">
    <citation type="journal article" date="2019" name="Int. J. Syst. Evol. Microbiol.">
        <title>The Global Catalogue of Microorganisms (GCM) 10K type strain sequencing project: providing services to taxonomists for standard genome sequencing and annotation.</title>
        <authorList>
            <consortium name="The Broad Institute Genomics Platform"/>
            <consortium name="The Broad Institute Genome Sequencing Center for Infectious Disease"/>
            <person name="Wu L."/>
            <person name="Ma J."/>
        </authorList>
    </citation>
    <scope>NUCLEOTIDE SEQUENCE [LARGE SCALE GENOMIC DNA]</scope>
    <source>
        <strain evidence="4">JCM 14546</strain>
    </source>
</reference>
<organism evidence="3 4">
    <name type="scientific">Brevibacterium samyangense</name>
    <dbReference type="NCBI Taxonomy" id="366888"/>
    <lineage>
        <taxon>Bacteria</taxon>
        <taxon>Bacillati</taxon>
        <taxon>Actinomycetota</taxon>
        <taxon>Actinomycetes</taxon>
        <taxon>Micrococcales</taxon>
        <taxon>Brevibacteriaceae</taxon>
        <taxon>Brevibacterium</taxon>
    </lineage>
</organism>
<evidence type="ECO:0000256" key="1">
    <source>
        <dbReference type="SAM" id="MobiDB-lite"/>
    </source>
</evidence>
<keyword evidence="2" id="KW-0812">Transmembrane</keyword>
<evidence type="ECO:0000313" key="3">
    <source>
        <dbReference type="EMBL" id="GAA2005832.1"/>
    </source>
</evidence>
<comment type="caution">
    <text evidence="3">The sequence shown here is derived from an EMBL/GenBank/DDBJ whole genome shotgun (WGS) entry which is preliminary data.</text>
</comment>
<feature type="transmembrane region" description="Helical" evidence="2">
    <location>
        <begin position="26"/>
        <end position="45"/>
    </location>
</feature>
<feature type="region of interest" description="Disordered" evidence="1">
    <location>
        <begin position="207"/>
        <end position="229"/>
    </location>
</feature>
<dbReference type="Proteomes" id="UP001500755">
    <property type="component" value="Unassembled WGS sequence"/>
</dbReference>
<keyword evidence="2" id="KW-0472">Membrane</keyword>
<evidence type="ECO:0000256" key="2">
    <source>
        <dbReference type="SAM" id="Phobius"/>
    </source>
</evidence>
<accession>A0ABP5EU92</accession>
<keyword evidence="2" id="KW-1133">Transmembrane helix</keyword>
<sequence length="274" mass="28968">MRGTEEAPASLSERLRARRMRRIRTWSLAIGGAVVVLATAAVLWFSPVLAVRSVEVTGSEYVDGSALADSLTETYAGTPLPQVPRGEVSEAVLAAHHQIAEAEVSWGGPRTLVVTLTDRVPVLALHAGDSWTRYDAEGVAIDTAERAPEGIAVVELAPDGEGAEGTEDSAEVVAQSLALLRAIPDTEREQVRSVRVRSATDLQVVLGIPGDAGRDGSPEAGEESADTREVTIDFGTAEDIERKFEIARILVGEGATSIDVSVPDAPVVRDTPED</sequence>
<keyword evidence="4" id="KW-1185">Reference proteome</keyword>
<name>A0ABP5EU92_9MICO</name>
<dbReference type="EMBL" id="BAAANO010000013">
    <property type="protein sequence ID" value="GAA2005832.1"/>
    <property type="molecule type" value="Genomic_DNA"/>
</dbReference>
<evidence type="ECO:0000313" key="4">
    <source>
        <dbReference type="Proteomes" id="UP001500755"/>
    </source>
</evidence>